<dbReference type="AlphaFoldDB" id="A0A329QHZ4"/>
<protein>
    <recommendedName>
        <fullName evidence="6">Short-chain dehydrogenase</fullName>
    </recommendedName>
</protein>
<accession>A0A329QHZ4</accession>
<evidence type="ECO:0000256" key="2">
    <source>
        <dbReference type="ARBA" id="ARBA00023002"/>
    </source>
</evidence>
<dbReference type="Gene3D" id="3.40.50.720">
    <property type="entry name" value="NAD(P)-binding Rossmann-like Domain"/>
    <property type="match status" value="1"/>
</dbReference>
<dbReference type="CDD" id="cd05233">
    <property type="entry name" value="SDR_c"/>
    <property type="match status" value="1"/>
</dbReference>
<evidence type="ECO:0000256" key="1">
    <source>
        <dbReference type="ARBA" id="ARBA00006484"/>
    </source>
</evidence>
<dbReference type="Pfam" id="PF13561">
    <property type="entry name" value="adh_short_C2"/>
    <property type="match status" value="1"/>
</dbReference>
<proteinExistence type="inferred from homology"/>
<dbReference type="FunFam" id="3.40.50.720:FF:000084">
    <property type="entry name" value="Short-chain dehydrogenase reductase"/>
    <property type="match status" value="1"/>
</dbReference>
<organism evidence="4 5">
    <name type="scientific">Phytoactinopolyspora halophila</name>
    <dbReference type="NCBI Taxonomy" id="1981511"/>
    <lineage>
        <taxon>Bacteria</taxon>
        <taxon>Bacillati</taxon>
        <taxon>Actinomycetota</taxon>
        <taxon>Actinomycetes</taxon>
        <taxon>Jiangellales</taxon>
        <taxon>Jiangellaceae</taxon>
        <taxon>Phytoactinopolyspora</taxon>
    </lineage>
</organism>
<evidence type="ECO:0000313" key="4">
    <source>
        <dbReference type="EMBL" id="RAW12037.1"/>
    </source>
</evidence>
<keyword evidence="5" id="KW-1185">Reference proteome</keyword>
<dbReference type="Proteomes" id="UP000250462">
    <property type="component" value="Unassembled WGS sequence"/>
</dbReference>
<dbReference type="OrthoDB" id="5290708at2"/>
<dbReference type="PROSITE" id="PS00061">
    <property type="entry name" value="ADH_SHORT"/>
    <property type="match status" value="1"/>
</dbReference>
<dbReference type="EMBL" id="QMIG01000017">
    <property type="protein sequence ID" value="RAW12037.1"/>
    <property type="molecule type" value="Genomic_DNA"/>
</dbReference>
<dbReference type="RefSeq" id="WP_112259210.1">
    <property type="nucleotide sequence ID" value="NZ_QMIG01000017.1"/>
</dbReference>
<name>A0A329QHZ4_9ACTN</name>
<evidence type="ECO:0008006" key="6">
    <source>
        <dbReference type="Google" id="ProtNLM"/>
    </source>
</evidence>
<dbReference type="InterPro" id="IPR036291">
    <property type="entry name" value="NAD(P)-bd_dom_sf"/>
</dbReference>
<dbReference type="Pfam" id="PF00106">
    <property type="entry name" value="adh_short"/>
    <property type="match status" value="1"/>
</dbReference>
<evidence type="ECO:0000256" key="3">
    <source>
        <dbReference type="RuleBase" id="RU000363"/>
    </source>
</evidence>
<dbReference type="PRINTS" id="PR00080">
    <property type="entry name" value="SDRFAMILY"/>
</dbReference>
<dbReference type="SUPFAM" id="SSF51735">
    <property type="entry name" value="NAD(P)-binding Rossmann-fold domains"/>
    <property type="match status" value="1"/>
</dbReference>
<comment type="caution">
    <text evidence="4">The sequence shown here is derived from an EMBL/GenBank/DDBJ whole genome shotgun (WGS) entry which is preliminary data.</text>
</comment>
<dbReference type="InterPro" id="IPR020904">
    <property type="entry name" value="Sc_DH/Rdtase_CS"/>
</dbReference>
<keyword evidence="2" id="KW-0560">Oxidoreductase</keyword>
<comment type="similarity">
    <text evidence="1 3">Belongs to the short-chain dehydrogenases/reductases (SDR) family.</text>
</comment>
<dbReference type="PANTHER" id="PTHR42760">
    <property type="entry name" value="SHORT-CHAIN DEHYDROGENASES/REDUCTASES FAMILY MEMBER"/>
    <property type="match status" value="1"/>
</dbReference>
<dbReference type="InterPro" id="IPR002347">
    <property type="entry name" value="SDR_fam"/>
</dbReference>
<gene>
    <name evidence="4" type="ORF">DPM12_15310</name>
</gene>
<dbReference type="GO" id="GO:0016616">
    <property type="term" value="F:oxidoreductase activity, acting on the CH-OH group of donors, NAD or NADP as acceptor"/>
    <property type="evidence" value="ECO:0007669"/>
    <property type="project" value="TreeGrafter"/>
</dbReference>
<dbReference type="PRINTS" id="PR00081">
    <property type="entry name" value="GDHRDH"/>
</dbReference>
<evidence type="ECO:0000313" key="5">
    <source>
        <dbReference type="Proteomes" id="UP000250462"/>
    </source>
</evidence>
<reference evidence="4 5" key="1">
    <citation type="submission" date="2018-06" db="EMBL/GenBank/DDBJ databases">
        <title>Phytoactinopolyspora halophila sp. nov., a novel halophilic actinomycete isolated from a saline soil in China.</title>
        <authorList>
            <person name="Tang S.-K."/>
        </authorList>
    </citation>
    <scope>NUCLEOTIDE SEQUENCE [LARGE SCALE GENOMIC DNA]</scope>
    <source>
        <strain evidence="4 5">YIM 96934</strain>
    </source>
</reference>
<sequence>MDPGENRLVIVTGAGSGIGRATAVRLARSGFSCVLVGRNKGPLDETAEWIGGIGGSAYPVSADVATIEGREDVLLATEATRERLYGLVNNVGDSNISPLLSQDVEAWRENMVLNLESAAFLSFEVIRRVGEGQGGSIVNVASVYGKVALNNRYYDDRLPARTSYGPVRDVSYAASKGGLRMLSKELAVAAAQMGVRVNTVSPGMIDVGKLDQDGIDRLSDATPMGRMGCPEEIAGVINFLLSTEASFVTGAEIVVDGGWTAW</sequence>